<proteinExistence type="predicted"/>
<keyword evidence="2" id="KW-1185">Reference proteome</keyword>
<evidence type="ECO:0000313" key="2">
    <source>
        <dbReference type="Proteomes" id="UP001589627"/>
    </source>
</evidence>
<dbReference type="RefSeq" id="WP_378204375.1">
    <property type="nucleotide sequence ID" value="NZ_JBHLZP010000145.1"/>
</dbReference>
<sequence>MTRYVALLRAVNLGSHKKVSMTDLRELLTGLGYADVRTYLQSGNAVFTAPETRPERVAASVEERLAADLGLMTEVILRTAEELQDVVERNPLKVDDPAKSTVWFLLRPPARDWLTGMDLDRFAPEEMRAGEREIYLRLPNGIGRAKLPVALGRRLKTPATMRNWKTVTSLLSLAE</sequence>
<accession>A0ABV5YHN0</accession>
<protein>
    <submittedName>
        <fullName evidence="1">DUF1697 domain-containing protein</fullName>
    </submittedName>
</protein>
<gene>
    <name evidence="1" type="ORF">ACFFNX_20425</name>
</gene>
<reference evidence="1 2" key="1">
    <citation type="submission" date="2024-09" db="EMBL/GenBank/DDBJ databases">
        <authorList>
            <person name="Sun Q."/>
            <person name="Mori K."/>
        </authorList>
    </citation>
    <scope>NUCLEOTIDE SEQUENCE [LARGE SCALE GENOMIC DNA]</scope>
    <source>
        <strain evidence="1 2">TBRC 0563</strain>
    </source>
</reference>
<dbReference type="SUPFAM" id="SSF160379">
    <property type="entry name" value="SP0830-like"/>
    <property type="match status" value="1"/>
</dbReference>
<dbReference type="InterPro" id="IPR012545">
    <property type="entry name" value="DUF1697"/>
</dbReference>
<evidence type="ECO:0000313" key="1">
    <source>
        <dbReference type="EMBL" id="MFB9834554.1"/>
    </source>
</evidence>
<dbReference type="PANTHER" id="PTHR36439">
    <property type="entry name" value="BLL4334 PROTEIN"/>
    <property type="match status" value="1"/>
</dbReference>
<dbReference type="Pfam" id="PF08002">
    <property type="entry name" value="DUF1697"/>
    <property type="match status" value="1"/>
</dbReference>
<dbReference type="PIRSF" id="PIRSF008502">
    <property type="entry name" value="UCP008502"/>
    <property type="match status" value="1"/>
</dbReference>
<dbReference type="Gene3D" id="3.30.70.1280">
    <property type="entry name" value="SP0830-like domains"/>
    <property type="match status" value="1"/>
</dbReference>
<dbReference type="EMBL" id="JBHLZP010000145">
    <property type="protein sequence ID" value="MFB9834554.1"/>
    <property type="molecule type" value="Genomic_DNA"/>
</dbReference>
<organism evidence="1 2">
    <name type="scientific">Actinoallomurus acaciae</name>
    <dbReference type="NCBI Taxonomy" id="502577"/>
    <lineage>
        <taxon>Bacteria</taxon>
        <taxon>Bacillati</taxon>
        <taxon>Actinomycetota</taxon>
        <taxon>Actinomycetes</taxon>
        <taxon>Streptosporangiales</taxon>
        <taxon>Thermomonosporaceae</taxon>
        <taxon>Actinoallomurus</taxon>
    </lineage>
</organism>
<dbReference type="PANTHER" id="PTHR36439:SF1">
    <property type="entry name" value="DUF1697 DOMAIN-CONTAINING PROTEIN"/>
    <property type="match status" value="1"/>
</dbReference>
<dbReference type="Proteomes" id="UP001589627">
    <property type="component" value="Unassembled WGS sequence"/>
</dbReference>
<name>A0ABV5YHN0_9ACTN</name>
<comment type="caution">
    <text evidence="1">The sequence shown here is derived from an EMBL/GenBank/DDBJ whole genome shotgun (WGS) entry which is preliminary data.</text>
</comment>